<accession>A0ACC2P7Y2</accession>
<reference evidence="1" key="1">
    <citation type="submission" date="2023-04" db="EMBL/GenBank/DDBJ databases">
        <title>A chromosome-level genome assembly of the parasitoid wasp Eretmocerus hayati.</title>
        <authorList>
            <person name="Zhong Y."/>
            <person name="Liu S."/>
            <person name="Liu Y."/>
        </authorList>
    </citation>
    <scope>NUCLEOTIDE SEQUENCE</scope>
    <source>
        <strain evidence="1">ZJU_SS_LIU_2023</strain>
    </source>
</reference>
<protein>
    <submittedName>
        <fullName evidence="1">Uncharacterized protein</fullName>
    </submittedName>
</protein>
<gene>
    <name evidence="1" type="ORF">QAD02_014985</name>
</gene>
<evidence type="ECO:0000313" key="2">
    <source>
        <dbReference type="Proteomes" id="UP001239111"/>
    </source>
</evidence>
<comment type="caution">
    <text evidence="1">The sequence shown here is derived from an EMBL/GenBank/DDBJ whole genome shotgun (WGS) entry which is preliminary data.</text>
</comment>
<organism evidence="1 2">
    <name type="scientific">Eretmocerus hayati</name>
    <dbReference type="NCBI Taxonomy" id="131215"/>
    <lineage>
        <taxon>Eukaryota</taxon>
        <taxon>Metazoa</taxon>
        <taxon>Ecdysozoa</taxon>
        <taxon>Arthropoda</taxon>
        <taxon>Hexapoda</taxon>
        <taxon>Insecta</taxon>
        <taxon>Pterygota</taxon>
        <taxon>Neoptera</taxon>
        <taxon>Endopterygota</taxon>
        <taxon>Hymenoptera</taxon>
        <taxon>Apocrita</taxon>
        <taxon>Proctotrupomorpha</taxon>
        <taxon>Chalcidoidea</taxon>
        <taxon>Aphelinidae</taxon>
        <taxon>Aphelininae</taxon>
        <taxon>Eretmocerus</taxon>
    </lineage>
</organism>
<dbReference type="Proteomes" id="UP001239111">
    <property type="component" value="Chromosome 2"/>
</dbReference>
<dbReference type="EMBL" id="CM056742">
    <property type="protein sequence ID" value="KAJ8679198.1"/>
    <property type="molecule type" value="Genomic_DNA"/>
</dbReference>
<name>A0ACC2P7Y2_9HYME</name>
<proteinExistence type="predicted"/>
<sequence length="166" mass="18971">MGMDLGNIIPLMDLGNIIPFDDFKRRYNTSKFPLKTCAEFNRFNEQLRLNLKDIRSAPKKHVFVTTNSDKDSEDNLRVYVKRVMSKTVVLSYTAQQSSPTDDTKPIFGETEFVKCVRDAFFSVYNIPKNVLDETALLRGMGSIINAARTWKDDDDDSSDDDDSQPQ</sequence>
<keyword evidence="2" id="KW-1185">Reference proteome</keyword>
<evidence type="ECO:0000313" key="1">
    <source>
        <dbReference type="EMBL" id="KAJ8679198.1"/>
    </source>
</evidence>